<dbReference type="STRING" id="4081.K4CSS7"/>
<dbReference type="SMR" id="K4CSS7"/>
<dbReference type="PANTHER" id="PTHR47990">
    <property type="entry name" value="2-OXOGLUTARATE (2OG) AND FE(II)-DEPENDENT OXYGENASE SUPERFAMILY PROTEIN-RELATED"/>
    <property type="match status" value="1"/>
</dbReference>
<accession>K4CSS7</accession>
<dbReference type="SUPFAM" id="SSF51197">
    <property type="entry name" value="Clavaminate synthase-like"/>
    <property type="match status" value="1"/>
</dbReference>
<sequence>MRLNYYTPHKKQKLTLETRSYYDQTSLIASHQDCVSGIQFFVDNEWYSLSPNFNHFVVNRRQIYGMKIYALSDGRYKSSLHREVVNNKIPRKSHALILYPYEYKVVNPPTKWVNTNKLKNISLIHMAYLL</sequence>
<reference evidence="2" key="1">
    <citation type="journal article" date="2012" name="Nature">
        <title>The tomato genome sequence provides insights into fleshy fruit evolution.</title>
        <authorList>
            <consortium name="Tomato Genome Consortium"/>
        </authorList>
    </citation>
    <scope>NUCLEOTIDE SEQUENCE [LARGE SCALE GENOMIC DNA]</scope>
    <source>
        <strain evidence="2">cv. Heinz 1706</strain>
    </source>
</reference>
<dbReference type="PaxDb" id="4081-Solyc09g042210.1.1"/>
<feature type="domain" description="Isopenicillin N synthase-like Fe(2+) 2OG dioxygenase" evidence="1">
    <location>
        <begin position="1"/>
        <end position="96"/>
    </location>
</feature>
<protein>
    <recommendedName>
        <fullName evidence="1">Isopenicillin N synthase-like Fe(2+) 2OG dioxygenase domain-containing protein</fullName>
    </recommendedName>
</protein>
<dbReference type="Gene3D" id="2.60.120.330">
    <property type="entry name" value="B-lactam Antibiotic, Isopenicillin N Synthase, Chain"/>
    <property type="match status" value="1"/>
</dbReference>
<keyword evidence="3" id="KW-1185">Reference proteome</keyword>
<reference evidence="2" key="2">
    <citation type="submission" date="2013-04" db="UniProtKB">
        <authorList>
            <consortium name="EnsemblPlants"/>
        </authorList>
    </citation>
    <scope>IDENTIFICATION</scope>
    <source>
        <strain evidence="2">cv. Heinz 1706</strain>
    </source>
</reference>
<evidence type="ECO:0000313" key="3">
    <source>
        <dbReference type="Proteomes" id="UP000004994"/>
    </source>
</evidence>
<dbReference type="AlphaFoldDB" id="K4CSS7"/>
<dbReference type="InParanoid" id="K4CSS7"/>
<organism evidence="2">
    <name type="scientific">Solanum lycopersicum</name>
    <name type="common">Tomato</name>
    <name type="synonym">Lycopersicon esculentum</name>
    <dbReference type="NCBI Taxonomy" id="4081"/>
    <lineage>
        <taxon>Eukaryota</taxon>
        <taxon>Viridiplantae</taxon>
        <taxon>Streptophyta</taxon>
        <taxon>Embryophyta</taxon>
        <taxon>Tracheophyta</taxon>
        <taxon>Spermatophyta</taxon>
        <taxon>Magnoliopsida</taxon>
        <taxon>eudicotyledons</taxon>
        <taxon>Gunneridae</taxon>
        <taxon>Pentapetalae</taxon>
        <taxon>asterids</taxon>
        <taxon>lamiids</taxon>
        <taxon>Solanales</taxon>
        <taxon>Solanaceae</taxon>
        <taxon>Solanoideae</taxon>
        <taxon>Solaneae</taxon>
        <taxon>Solanum</taxon>
        <taxon>Solanum subgen. Lycopersicon</taxon>
    </lineage>
</organism>
<dbReference type="Pfam" id="PF03171">
    <property type="entry name" value="2OG-FeII_Oxy"/>
    <property type="match status" value="1"/>
</dbReference>
<dbReference type="PhylomeDB" id="K4CSS7"/>
<evidence type="ECO:0000313" key="2">
    <source>
        <dbReference type="EnsemblPlants" id="Solyc09g042210.1.1"/>
    </source>
</evidence>
<dbReference type="InterPro" id="IPR044861">
    <property type="entry name" value="IPNS-like_FE2OG_OXY"/>
</dbReference>
<evidence type="ECO:0000259" key="1">
    <source>
        <dbReference type="Pfam" id="PF03171"/>
    </source>
</evidence>
<dbReference type="InterPro" id="IPR050231">
    <property type="entry name" value="Iron_ascorbate_oxido_reductase"/>
</dbReference>
<proteinExistence type="predicted"/>
<name>K4CSS7_SOLLC</name>
<dbReference type="HOGENOM" id="CLU_010119_8_5_1"/>
<dbReference type="Gramene" id="Solyc09g042210.1.1">
    <property type="protein sequence ID" value="Solyc09g042210.1.1"/>
    <property type="gene ID" value="Solyc09g042210.1"/>
</dbReference>
<dbReference type="InterPro" id="IPR027443">
    <property type="entry name" value="IPNS-like_sf"/>
</dbReference>
<dbReference type="eggNOG" id="KOG0143">
    <property type="taxonomic scope" value="Eukaryota"/>
</dbReference>
<dbReference type="Proteomes" id="UP000004994">
    <property type="component" value="Chromosome 9"/>
</dbReference>
<dbReference type="EnsemblPlants" id="Solyc09g042210.1.1">
    <property type="protein sequence ID" value="Solyc09g042210.1.1"/>
    <property type="gene ID" value="Solyc09g042210.1"/>
</dbReference>